<dbReference type="InterPro" id="IPR006195">
    <property type="entry name" value="aa-tRNA-synth_II"/>
</dbReference>
<evidence type="ECO:0000256" key="3">
    <source>
        <dbReference type="ARBA" id="ARBA00011738"/>
    </source>
</evidence>
<organism evidence="14 15">
    <name type="scientific">Gomphillus americanus</name>
    <dbReference type="NCBI Taxonomy" id="1940652"/>
    <lineage>
        <taxon>Eukaryota</taxon>
        <taxon>Fungi</taxon>
        <taxon>Dikarya</taxon>
        <taxon>Ascomycota</taxon>
        <taxon>Pezizomycotina</taxon>
        <taxon>Lecanoromycetes</taxon>
        <taxon>OSLEUM clade</taxon>
        <taxon>Ostropomycetidae</taxon>
        <taxon>Ostropales</taxon>
        <taxon>Graphidaceae</taxon>
        <taxon>Gomphilloideae</taxon>
        <taxon>Gomphillus</taxon>
    </lineage>
</organism>
<comment type="subunit">
    <text evidence="3">Homodimer.</text>
</comment>
<dbReference type="Gene3D" id="3.30.930.10">
    <property type="entry name" value="Bira Bifunctional Protein, Domain 2"/>
    <property type="match status" value="1"/>
</dbReference>
<dbReference type="SUPFAM" id="SSF52954">
    <property type="entry name" value="Class II aaRS ABD-related"/>
    <property type="match status" value="1"/>
</dbReference>
<comment type="caution">
    <text evidence="14">The sequence shown here is derived from an EMBL/GenBank/DDBJ whole genome shotgun (WGS) entry which is preliminary data.</text>
</comment>
<dbReference type="GO" id="GO:0005739">
    <property type="term" value="C:mitochondrion"/>
    <property type="evidence" value="ECO:0007669"/>
    <property type="project" value="TreeGrafter"/>
</dbReference>
<dbReference type="PANTHER" id="PTHR42753:SF2">
    <property type="entry name" value="PROLINE--TRNA LIGASE"/>
    <property type="match status" value="1"/>
</dbReference>
<proteinExistence type="inferred from homology"/>
<evidence type="ECO:0000256" key="7">
    <source>
        <dbReference type="ARBA" id="ARBA00022741"/>
    </source>
</evidence>
<dbReference type="InterPro" id="IPR033730">
    <property type="entry name" value="ProRS_core_prok"/>
</dbReference>
<evidence type="ECO:0000313" key="14">
    <source>
        <dbReference type="EMBL" id="CAF9930427.1"/>
    </source>
</evidence>
<keyword evidence="5" id="KW-0963">Cytoplasm</keyword>
<feature type="domain" description="Aminoacyl-transfer RNA synthetases class-II family profile" evidence="13">
    <location>
        <begin position="76"/>
        <end position="363"/>
    </location>
</feature>
<dbReference type="InterPro" id="IPR050062">
    <property type="entry name" value="Pro-tRNA_synthetase"/>
</dbReference>
<protein>
    <recommendedName>
        <fullName evidence="4">proline--tRNA ligase</fullName>
        <ecNumber evidence="4">6.1.1.15</ecNumber>
    </recommendedName>
    <alternativeName>
        <fullName evidence="11">Prolyl-tRNA synthetase</fullName>
    </alternativeName>
</protein>
<dbReference type="AlphaFoldDB" id="A0A8H3IJK3"/>
<dbReference type="Pfam" id="PF03129">
    <property type="entry name" value="HGTP_anticodon"/>
    <property type="match status" value="1"/>
</dbReference>
<dbReference type="InterPro" id="IPR002314">
    <property type="entry name" value="aa-tRNA-synt_IIb"/>
</dbReference>
<dbReference type="InterPro" id="IPR036621">
    <property type="entry name" value="Anticodon-bd_dom_sf"/>
</dbReference>
<dbReference type="PROSITE" id="PS50862">
    <property type="entry name" value="AA_TRNA_LIGASE_II"/>
    <property type="match status" value="1"/>
</dbReference>
<dbReference type="CDD" id="cd00779">
    <property type="entry name" value="ProRS_core_prok"/>
    <property type="match status" value="1"/>
</dbReference>
<dbReference type="OrthoDB" id="10267474at2759"/>
<evidence type="ECO:0000256" key="12">
    <source>
        <dbReference type="ARBA" id="ARBA00047671"/>
    </source>
</evidence>
<accession>A0A8H3IJK3</accession>
<dbReference type="Gene3D" id="3.40.50.800">
    <property type="entry name" value="Anticodon-binding domain"/>
    <property type="match status" value="1"/>
</dbReference>
<dbReference type="InterPro" id="IPR002316">
    <property type="entry name" value="Pro-tRNA-ligase_IIa"/>
</dbReference>
<evidence type="ECO:0000256" key="1">
    <source>
        <dbReference type="ARBA" id="ARBA00004496"/>
    </source>
</evidence>
<keyword evidence="7" id="KW-0547">Nucleotide-binding</keyword>
<reference evidence="14" key="1">
    <citation type="submission" date="2021-03" db="EMBL/GenBank/DDBJ databases">
        <authorList>
            <person name="Tagirdzhanova G."/>
        </authorList>
    </citation>
    <scope>NUCLEOTIDE SEQUENCE</scope>
</reference>
<evidence type="ECO:0000256" key="11">
    <source>
        <dbReference type="ARBA" id="ARBA00029731"/>
    </source>
</evidence>
<dbReference type="GO" id="GO:0006433">
    <property type="term" value="P:prolyl-tRNA aminoacylation"/>
    <property type="evidence" value="ECO:0007669"/>
    <property type="project" value="InterPro"/>
</dbReference>
<evidence type="ECO:0000259" key="13">
    <source>
        <dbReference type="PROSITE" id="PS50862"/>
    </source>
</evidence>
<dbReference type="EMBL" id="CAJPDQ010000035">
    <property type="protein sequence ID" value="CAF9930427.1"/>
    <property type="molecule type" value="Genomic_DNA"/>
</dbReference>
<evidence type="ECO:0000256" key="10">
    <source>
        <dbReference type="ARBA" id="ARBA00023146"/>
    </source>
</evidence>
<comment type="subcellular location">
    <subcellularLocation>
        <location evidence="1">Cytoplasm</location>
    </subcellularLocation>
</comment>
<dbReference type="EC" id="6.1.1.15" evidence="4"/>
<dbReference type="PANTHER" id="PTHR42753">
    <property type="entry name" value="MITOCHONDRIAL RIBOSOME PROTEIN L39/PROLYL-TRNA LIGASE FAMILY MEMBER"/>
    <property type="match status" value="1"/>
</dbReference>
<gene>
    <name evidence="14" type="ORF">GOMPHAMPRED_005650</name>
</gene>
<name>A0A8H3IJK3_9LECA</name>
<comment type="similarity">
    <text evidence="2">Belongs to the class-II aminoacyl-tRNA synthetase family.</text>
</comment>
<evidence type="ECO:0000256" key="2">
    <source>
        <dbReference type="ARBA" id="ARBA00008226"/>
    </source>
</evidence>
<dbReference type="Proteomes" id="UP000664169">
    <property type="component" value="Unassembled WGS sequence"/>
</dbReference>
<evidence type="ECO:0000256" key="4">
    <source>
        <dbReference type="ARBA" id="ARBA00012831"/>
    </source>
</evidence>
<dbReference type="GO" id="GO:0004827">
    <property type="term" value="F:proline-tRNA ligase activity"/>
    <property type="evidence" value="ECO:0007669"/>
    <property type="project" value="UniProtKB-EC"/>
</dbReference>
<dbReference type="InterPro" id="IPR004154">
    <property type="entry name" value="Anticodon-bd"/>
</dbReference>
<keyword evidence="9" id="KW-0648">Protein biosynthesis</keyword>
<keyword evidence="10" id="KW-0030">Aminoacyl-tRNA synthetase</keyword>
<evidence type="ECO:0000313" key="15">
    <source>
        <dbReference type="Proteomes" id="UP000664169"/>
    </source>
</evidence>
<keyword evidence="8" id="KW-0067">ATP-binding</keyword>
<sequence length="459" mass="52017">MYWIRPRPWRSSLFREWTQQDRQVHSEAFHRLSRFWTSTGAGTDNAAAQSDSNALLVKAGFIRQSYAGVFQFLPLGLRVQDKIERLIDKHMRNLGASKVSLSSLSSEELWRKSGRLQQGRSELFSLEDRKGSRFLLSPTHEEEITSLMRSLVHSYKDLPVRLYQVTRKYRDEPRPRQGLLRTREFLMKDLYTFDSSQEAALETYEIVRQAYRAFFEELKLPFIVAEADSGNIGGDLSHEYHIASEKGEDRVYSCDNCKVAFNEEILSTGKNLTKDQDTCSCPRCSKMMTCQTTIELGHTFYLGTKYSKALDATIAVQDQGVDLENVRPIEMGCHGIGISRLIAGVANLYTDSKGLGWSRAIAPFELIIMQNGTTSGVASELAAFVTGSSKVDTMVDDRPKSLVWKMKDADLIGYPIIAILGKAWEKDGKVEIQCRRLGYKQDVIWGDIPGLVTQLLDKY</sequence>
<dbReference type="FunFam" id="3.30.930.10:FF:000066">
    <property type="entry name" value="Proline--tRNA ligase"/>
    <property type="match status" value="1"/>
</dbReference>
<dbReference type="Pfam" id="PF00587">
    <property type="entry name" value="tRNA-synt_2b"/>
    <property type="match status" value="1"/>
</dbReference>
<keyword evidence="6" id="KW-0436">Ligase</keyword>
<comment type="catalytic activity">
    <reaction evidence="12">
        <text>tRNA(Pro) + L-proline + ATP = L-prolyl-tRNA(Pro) + AMP + diphosphate</text>
        <dbReference type="Rhea" id="RHEA:14305"/>
        <dbReference type="Rhea" id="RHEA-COMP:9700"/>
        <dbReference type="Rhea" id="RHEA-COMP:9702"/>
        <dbReference type="ChEBI" id="CHEBI:30616"/>
        <dbReference type="ChEBI" id="CHEBI:33019"/>
        <dbReference type="ChEBI" id="CHEBI:60039"/>
        <dbReference type="ChEBI" id="CHEBI:78442"/>
        <dbReference type="ChEBI" id="CHEBI:78532"/>
        <dbReference type="ChEBI" id="CHEBI:456215"/>
        <dbReference type="EC" id="6.1.1.15"/>
    </reaction>
</comment>
<dbReference type="GO" id="GO:0005524">
    <property type="term" value="F:ATP binding"/>
    <property type="evidence" value="ECO:0007669"/>
    <property type="project" value="UniProtKB-KW"/>
</dbReference>
<evidence type="ECO:0000256" key="8">
    <source>
        <dbReference type="ARBA" id="ARBA00022840"/>
    </source>
</evidence>
<evidence type="ECO:0000256" key="9">
    <source>
        <dbReference type="ARBA" id="ARBA00022917"/>
    </source>
</evidence>
<keyword evidence="15" id="KW-1185">Reference proteome</keyword>
<dbReference type="PRINTS" id="PR01046">
    <property type="entry name" value="TRNASYNTHPRO"/>
</dbReference>
<evidence type="ECO:0000256" key="6">
    <source>
        <dbReference type="ARBA" id="ARBA00022598"/>
    </source>
</evidence>
<dbReference type="SUPFAM" id="SSF55681">
    <property type="entry name" value="Class II aaRS and biotin synthetases"/>
    <property type="match status" value="1"/>
</dbReference>
<evidence type="ECO:0000256" key="5">
    <source>
        <dbReference type="ARBA" id="ARBA00022490"/>
    </source>
</evidence>
<dbReference type="InterPro" id="IPR045864">
    <property type="entry name" value="aa-tRNA-synth_II/BPL/LPL"/>
</dbReference>